<accession>A0ABW3J870</accession>
<reference evidence="3" key="1">
    <citation type="journal article" date="2019" name="Int. J. Syst. Evol. Microbiol.">
        <title>The Global Catalogue of Microorganisms (GCM) 10K type strain sequencing project: providing services to taxonomists for standard genome sequencing and annotation.</title>
        <authorList>
            <consortium name="The Broad Institute Genomics Platform"/>
            <consortium name="The Broad Institute Genome Sequencing Center for Infectious Disease"/>
            <person name="Wu L."/>
            <person name="Ma J."/>
        </authorList>
    </citation>
    <scope>NUCLEOTIDE SEQUENCE [LARGE SCALE GENOMIC DNA]</scope>
    <source>
        <strain evidence="3">CCUG 61697</strain>
    </source>
</reference>
<evidence type="ECO:0000256" key="1">
    <source>
        <dbReference type="SAM" id="SignalP"/>
    </source>
</evidence>
<keyword evidence="1" id="KW-0732">Signal</keyword>
<dbReference type="EMBL" id="JBHTJO010000001">
    <property type="protein sequence ID" value="MFD0985941.1"/>
    <property type="molecule type" value="Genomic_DNA"/>
</dbReference>
<keyword evidence="3" id="KW-1185">Reference proteome</keyword>
<sequence length="139" mass="14269">MLTRVLLTLIILMGGVSGALAGEPEIVALGLTDHATSAAEAEKGEALAVPGQKSGGVAYVVVDGLDKGDEVTVRLMNEGKSLMHNVATAETAGGKVFLQAGKTGVPAGGWPEGDYTAKVEIKRGADMLVEKTSEAMKFE</sequence>
<name>A0ABW3J870_9HYPH</name>
<dbReference type="RefSeq" id="WP_379085157.1">
    <property type="nucleotide sequence ID" value="NZ_JBHTJO010000001.1"/>
</dbReference>
<organism evidence="2 3">
    <name type="scientific">Methyloligella solikamskensis</name>
    <dbReference type="NCBI Taxonomy" id="1177756"/>
    <lineage>
        <taxon>Bacteria</taxon>
        <taxon>Pseudomonadati</taxon>
        <taxon>Pseudomonadota</taxon>
        <taxon>Alphaproteobacteria</taxon>
        <taxon>Hyphomicrobiales</taxon>
        <taxon>Hyphomicrobiaceae</taxon>
        <taxon>Methyloligella</taxon>
    </lineage>
</organism>
<dbReference type="Proteomes" id="UP001597102">
    <property type="component" value="Unassembled WGS sequence"/>
</dbReference>
<feature type="chain" id="PRO_5047147704" evidence="1">
    <location>
        <begin position="22"/>
        <end position="139"/>
    </location>
</feature>
<feature type="signal peptide" evidence="1">
    <location>
        <begin position="1"/>
        <end position="21"/>
    </location>
</feature>
<comment type="caution">
    <text evidence="2">The sequence shown here is derived from an EMBL/GenBank/DDBJ whole genome shotgun (WGS) entry which is preliminary data.</text>
</comment>
<gene>
    <name evidence="2" type="ORF">ACFQ2F_02385</name>
</gene>
<protein>
    <submittedName>
        <fullName evidence="2">Uncharacterized protein</fullName>
    </submittedName>
</protein>
<proteinExistence type="predicted"/>
<evidence type="ECO:0000313" key="3">
    <source>
        <dbReference type="Proteomes" id="UP001597102"/>
    </source>
</evidence>
<evidence type="ECO:0000313" key="2">
    <source>
        <dbReference type="EMBL" id="MFD0985941.1"/>
    </source>
</evidence>